<sequence length="237" mass="27051">MLPKEIKIRFWKNSFYWSLGFLTLWSIYYYFWQGFYNFGSFINALAGISAVMIAISFAFGTFTFYTDFLDTKLAYRKYFGLVGYWYAMLHVSLLAALHPQENFVNPVLKGIITQDQQLGAIAMLILTFMTVISHEKVPVLISPKLWRNSLRLGYLIYIVFIPRAILLDGPLWSAWFEGVSESLLLPPSLIASILGILVIVFRLSAPPIKFFKKSLIRVKTTPPVKVTSSAEVHTKGL</sequence>
<dbReference type="AlphaFoldDB" id="A0A2H0VES4"/>
<feature type="transmembrane region" description="Helical" evidence="5">
    <location>
        <begin position="154"/>
        <end position="172"/>
    </location>
</feature>
<evidence type="ECO:0000313" key="8">
    <source>
        <dbReference type="Proteomes" id="UP000230557"/>
    </source>
</evidence>
<evidence type="ECO:0000256" key="3">
    <source>
        <dbReference type="ARBA" id="ARBA00022989"/>
    </source>
</evidence>
<evidence type="ECO:0000256" key="2">
    <source>
        <dbReference type="ARBA" id="ARBA00022692"/>
    </source>
</evidence>
<organism evidence="7 8">
    <name type="scientific">Candidatus Doudnabacteria bacterium CG10_big_fil_rev_8_21_14_0_10_41_10</name>
    <dbReference type="NCBI Taxonomy" id="1974551"/>
    <lineage>
        <taxon>Bacteria</taxon>
        <taxon>Candidatus Doudnaibacteriota</taxon>
    </lineage>
</organism>
<dbReference type="InterPro" id="IPR013130">
    <property type="entry name" value="Fe3_Rdtase_TM_dom"/>
</dbReference>
<keyword evidence="3 5" id="KW-1133">Transmembrane helix</keyword>
<feature type="transmembrane region" description="Helical" evidence="5">
    <location>
        <begin position="184"/>
        <end position="205"/>
    </location>
</feature>
<feature type="transmembrane region" description="Helical" evidence="5">
    <location>
        <begin position="44"/>
        <end position="66"/>
    </location>
</feature>
<reference evidence="8" key="1">
    <citation type="submission" date="2017-09" db="EMBL/GenBank/DDBJ databases">
        <title>Depth-based differentiation of microbial function through sediment-hosted aquifers and enrichment of novel symbionts in the deep terrestrial subsurface.</title>
        <authorList>
            <person name="Probst A.J."/>
            <person name="Ladd B."/>
            <person name="Jarett J.K."/>
            <person name="Geller-Mcgrath D.E."/>
            <person name="Sieber C.M.K."/>
            <person name="Emerson J.B."/>
            <person name="Anantharaman K."/>
            <person name="Thomas B.C."/>
            <person name="Malmstrom R."/>
            <person name="Stieglmeier M."/>
            <person name="Klingl A."/>
            <person name="Woyke T."/>
            <person name="Ryan C.M."/>
            <person name="Banfield J.F."/>
        </authorList>
    </citation>
    <scope>NUCLEOTIDE SEQUENCE [LARGE SCALE GENOMIC DNA]</scope>
</reference>
<accession>A0A2H0VES4</accession>
<evidence type="ECO:0000259" key="6">
    <source>
        <dbReference type="Pfam" id="PF01794"/>
    </source>
</evidence>
<proteinExistence type="predicted"/>
<protein>
    <recommendedName>
        <fullName evidence="6">Ferric oxidoreductase domain-containing protein</fullName>
    </recommendedName>
</protein>
<feature type="transmembrane region" description="Helical" evidence="5">
    <location>
        <begin position="78"/>
        <end position="97"/>
    </location>
</feature>
<evidence type="ECO:0000313" key="7">
    <source>
        <dbReference type="EMBL" id="PIR97602.1"/>
    </source>
</evidence>
<keyword evidence="2 5" id="KW-0812">Transmembrane</keyword>
<feature type="transmembrane region" description="Helical" evidence="5">
    <location>
        <begin position="14"/>
        <end position="32"/>
    </location>
</feature>
<evidence type="ECO:0000256" key="5">
    <source>
        <dbReference type="SAM" id="Phobius"/>
    </source>
</evidence>
<feature type="domain" description="Ferric oxidoreductase" evidence="6">
    <location>
        <begin position="51"/>
        <end position="160"/>
    </location>
</feature>
<gene>
    <name evidence="7" type="ORF">COT91_00420</name>
</gene>
<name>A0A2H0VES4_9BACT</name>
<comment type="subcellular location">
    <subcellularLocation>
        <location evidence="1">Membrane</location>
        <topology evidence="1">Multi-pass membrane protein</topology>
    </subcellularLocation>
</comment>
<feature type="transmembrane region" description="Helical" evidence="5">
    <location>
        <begin position="117"/>
        <end position="133"/>
    </location>
</feature>
<dbReference type="Pfam" id="PF01794">
    <property type="entry name" value="Ferric_reduct"/>
    <property type="match status" value="1"/>
</dbReference>
<evidence type="ECO:0000256" key="1">
    <source>
        <dbReference type="ARBA" id="ARBA00004141"/>
    </source>
</evidence>
<evidence type="ECO:0000256" key="4">
    <source>
        <dbReference type="ARBA" id="ARBA00023136"/>
    </source>
</evidence>
<dbReference type="Proteomes" id="UP000230557">
    <property type="component" value="Unassembled WGS sequence"/>
</dbReference>
<keyword evidence="4 5" id="KW-0472">Membrane</keyword>
<dbReference type="EMBL" id="PFAJ01000006">
    <property type="protein sequence ID" value="PIR97602.1"/>
    <property type="molecule type" value="Genomic_DNA"/>
</dbReference>
<comment type="caution">
    <text evidence="7">The sequence shown here is derived from an EMBL/GenBank/DDBJ whole genome shotgun (WGS) entry which is preliminary data.</text>
</comment>